<dbReference type="Proteomes" id="UP000636709">
    <property type="component" value="Unassembled WGS sequence"/>
</dbReference>
<evidence type="ECO:0000313" key="3">
    <source>
        <dbReference type="Proteomes" id="UP000636709"/>
    </source>
</evidence>
<evidence type="ECO:0000256" key="1">
    <source>
        <dbReference type="SAM" id="MobiDB-lite"/>
    </source>
</evidence>
<gene>
    <name evidence="2" type="ORF">HU200_051940</name>
</gene>
<dbReference type="EMBL" id="JACEFO010002273">
    <property type="protein sequence ID" value="KAF8668752.1"/>
    <property type="molecule type" value="Genomic_DNA"/>
</dbReference>
<dbReference type="PANTHER" id="PTHR33085:SF146">
    <property type="entry name" value="F-BOX ASSOCIATED DOMAIN-CONTAINING PROTEIN"/>
    <property type="match status" value="1"/>
</dbReference>
<dbReference type="OrthoDB" id="691610at2759"/>
<sequence>MKKGPLSQPNPSSPIPTPYPLPSFSLPPLPPKSSQTPLPLATASPLPLATAPPLLPVSSSSSTATVSVLRCVRRRRPSASSSAGSCLLHRPLLPPPAASDWTGVVTALYLVGAALERSWELSIESTMCVFRRFLNLILPGSTPGVKLLRRINLARQQLFYPDTPRRSESAWVKEDLPLNMEMIRLSGRSFSFRASDSDLKNERKMGCFPLGDCKVICADNSGGGFIFDLSRRRLGMIPPICKPSIMPISVFVPKADLDDDIYHEGNGSSLFLMERFLQLEEAGIQESNQFVGVIKHSPGTFSSIKSWHCHLLAPPPFLLEPCYWDNNRPEITAYGVVGGGSEVCISVKGVGTYCLDTASHTWSEVGKWMLPFGGKVEYVPELKLWFGLSAGAQQLAAADLSNMDCEPQLVGPWKELEVPEEWKQCKDSQFVNLGSGRFCIARFFQDMATGAGSGGKINNENFAVLTGVEVNVGGNGKGRGGKKGKLQMTPHKSGRVNNTSIEVLF</sequence>
<accession>A0A835E7M9</accession>
<proteinExistence type="predicted"/>
<dbReference type="Pfam" id="PF07893">
    <property type="entry name" value="DUF1668"/>
    <property type="match status" value="1"/>
</dbReference>
<protein>
    <submittedName>
        <fullName evidence="2">Uncharacterized protein</fullName>
    </submittedName>
</protein>
<keyword evidence="3" id="KW-1185">Reference proteome</keyword>
<feature type="compositionally biased region" description="Pro residues" evidence="1">
    <location>
        <begin position="11"/>
        <end position="31"/>
    </location>
</feature>
<feature type="region of interest" description="Disordered" evidence="1">
    <location>
        <begin position="1"/>
        <end position="41"/>
    </location>
</feature>
<reference evidence="2" key="1">
    <citation type="submission" date="2020-07" db="EMBL/GenBank/DDBJ databases">
        <title>Genome sequence and genetic diversity analysis of an under-domesticated orphan crop, white fonio (Digitaria exilis).</title>
        <authorList>
            <person name="Bennetzen J.L."/>
            <person name="Chen S."/>
            <person name="Ma X."/>
            <person name="Wang X."/>
            <person name="Yssel A.E.J."/>
            <person name="Chaluvadi S.R."/>
            <person name="Johnson M."/>
            <person name="Gangashetty P."/>
            <person name="Hamidou F."/>
            <person name="Sanogo M.D."/>
            <person name="Zwaenepoel A."/>
            <person name="Wallace J."/>
            <person name="Van De Peer Y."/>
            <person name="Van Deynze A."/>
        </authorList>
    </citation>
    <scope>NUCLEOTIDE SEQUENCE</scope>
    <source>
        <tissue evidence="2">Leaves</tissue>
    </source>
</reference>
<dbReference type="AlphaFoldDB" id="A0A835E7M9"/>
<feature type="compositionally biased region" description="Low complexity" evidence="1">
    <location>
        <begin position="32"/>
        <end position="41"/>
    </location>
</feature>
<name>A0A835E7M9_9POAL</name>
<evidence type="ECO:0000313" key="2">
    <source>
        <dbReference type="EMBL" id="KAF8668752.1"/>
    </source>
</evidence>
<comment type="caution">
    <text evidence="2">The sequence shown here is derived from an EMBL/GenBank/DDBJ whole genome shotgun (WGS) entry which is preliminary data.</text>
</comment>
<dbReference type="InterPro" id="IPR012871">
    <property type="entry name" value="DUF1668_ORYSA"/>
</dbReference>
<organism evidence="2 3">
    <name type="scientific">Digitaria exilis</name>
    <dbReference type="NCBI Taxonomy" id="1010633"/>
    <lineage>
        <taxon>Eukaryota</taxon>
        <taxon>Viridiplantae</taxon>
        <taxon>Streptophyta</taxon>
        <taxon>Embryophyta</taxon>
        <taxon>Tracheophyta</taxon>
        <taxon>Spermatophyta</taxon>
        <taxon>Magnoliopsida</taxon>
        <taxon>Liliopsida</taxon>
        <taxon>Poales</taxon>
        <taxon>Poaceae</taxon>
        <taxon>PACMAD clade</taxon>
        <taxon>Panicoideae</taxon>
        <taxon>Panicodae</taxon>
        <taxon>Paniceae</taxon>
        <taxon>Anthephorinae</taxon>
        <taxon>Digitaria</taxon>
    </lineage>
</organism>
<dbReference type="PANTHER" id="PTHR33085">
    <property type="entry name" value="OS12G0113100 PROTEIN-RELATED"/>
    <property type="match status" value="1"/>
</dbReference>